<dbReference type="PANTHER" id="PTHR46233:SF3">
    <property type="entry name" value="HYDROXYACYLGLUTATHIONE HYDROLASE GLOC"/>
    <property type="match status" value="1"/>
</dbReference>
<evidence type="ECO:0000256" key="1">
    <source>
        <dbReference type="ARBA" id="ARBA00001947"/>
    </source>
</evidence>
<evidence type="ECO:0000256" key="4">
    <source>
        <dbReference type="ARBA" id="ARBA00022833"/>
    </source>
</evidence>
<dbReference type="Proteomes" id="UP000036847">
    <property type="component" value="Chromosome"/>
</dbReference>
<keyword evidence="3" id="KW-0378">Hydrolase</keyword>
<reference evidence="6 7" key="1">
    <citation type="submission" date="2019-03" db="EMBL/GenBank/DDBJ databases">
        <title>Complete genome assembly of MDR B. fragilis.</title>
        <authorList>
            <person name="Sydenham T.V."/>
            <person name="Hasman H."/>
            <person name="Justesen U.S."/>
        </authorList>
    </citation>
    <scope>NUCLEOTIDE SEQUENCE [LARGE SCALE GENOMIC DNA]</scope>
    <source>
        <strain evidence="6 7">DCMSKEJBY0001B</strain>
    </source>
</reference>
<comment type="cofactor">
    <cofactor evidence="1">
        <name>Zn(2+)</name>
        <dbReference type="ChEBI" id="CHEBI:29105"/>
    </cofactor>
</comment>
<name>A0AAE6K536_BACFG</name>
<sequence>MKLEVIRLANYPVTSNCFIVWLPNENNNCIIIDPGSLDSVEIDSIIKQYQLTLDLIFITHEHFDHIWCVDQLRDKYHCALVASDKASEYITNPKKNLSLFYDGKGFQVGSADIVISENTSLLWCTYDIMLYKTPGHSEGGMCISIDDFIFVGDLLLKGLSPCVKLPGGNRTLWYNSVKCLINECLTENCLIKCGHGEDMNLQNIIL</sequence>
<evidence type="ECO:0000256" key="3">
    <source>
        <dbReference type="ARBA" id="ARBA00022801"/>
    </source>
</evidence>
<dbReference type="CDD" id="cd06262">
    <property type="entry name" value="metallo-hydrolase-like_MBL-fold"/>
    <property type="match status" value="1"/>
</dbReference>
<dbReference type="AlphaFoldDB" id="A0AAE6K536"/>
<dbReference type="InterPro" id="IPR051453">
    <property type="entry name" value="MBL_Glyoxalase_II"/>
</dbReference>
<evidence type="ECO:0000313" key="7">
    <source>
        <dbReference type="Proteomes" id="UP000036847"/>
    </source>
</evidence>
<proteinExistence type="predicted"/>
<dbReference type="GO" id="GO:0046872">
    <property type="term" value="F:metal ion binding"/>
    <property type="evidence" value="ECO:0007669"/>
    <property type="project" value="UniProtKB-KW"/>
</dbReference>
<organism evidence="6 7">
    <name type="scientific">Bacteroides fragilis</name>
    <dbReference type="NCBI Taxonomy" id="817"/>
    <lineage>
        <taxon>Bacteria</taxon>
        <taxon>Pseudomonadati</taxon>
        <taxon>Bacteroidota</taxon>
        <taxon>Bacteroidia</taxon>
        <taxon>Bacteroidales</taxon>
        <taxon>Bacteroidaceae</taxon>
        <taxon>Bacteroides</taxon>
    </lineage>
</organism>
<keyword evidence="2" id="KW-0479">Metal-binding</keyword>
<feature type="domain" description="Metallo-beta-lactamase" evidence="5">
    <location>
        <begin position="14"/>
        <end position="195"/>
    </location>
</feature>
<dbReference type="SMART" id="SM00849">
    <property type="entry name" value="Lactamase_B"/>
    <property type="match status" value="1"/>
</dbReference>
<dbReference type="GO" id="GO:0016787">
    <property type="term" value="F:hydrolase activity"/>
    <property type="evidence" value="ECO:0007669"/>
    <property type="project" value="UniProtKB-KW"/>
</dbReference>
<dbReference type="Pfam" id="PF00753">
    <property type="entry name" value="Lactamase_B"/>
    <property type="match status" value="1"/>
</dbReference>
<dbReference type="Gene3D" id="3.60.15.10">
    <property type="entry name" value="Ribonuclease Z/Hydroxyacylglutathione hydrolase-like"/>
    <property type="match status" value="1"/>
</dbReference>
<evidence type="ECO:0000313" key="6">
    <source>
        <dbReference type="EMBL" id="QCQ45697.1"/>
    </source>
</evidence>
<evidence type="ECO:0000256" key="2">
    <source>
        <dbReference type="ARBA" id="ARBA00022723"/>
    </source>
</evidence>
<keyword evidence="4" id="KW-0862">Zinc</keyword>
<evidence type="ECO:0000259" key="5">
    <source>
        <dbReference type="SMART" id="SM00849"/>
    </source>
</evidence>
<dbReference type="EMBL" id="CP036546">
    <property type="protein sequence ID" value="QCQ45697.1"/>
    <property type="molecule type" value="Genomic_DNA"/>
</dbReference>
<protein>
    <submittedName>
        <fullName evidence="6">MBL fold metallo-hydrolase</fullName>
    </submittedName>
</protein>
<dbReference type="InterPro" id="IPR001279">
    <property type="entry name" value="Metallo-B-lactamas"/>
</dbReference>
<dbReference type="SUPFAM" id="SSF56281">
    <property type="entry name" value="Metallo-hydrolase/oxidoreductase"/>
    <property type="match status" value="1"/>
</dbReference>
<dbReference type="RefSeq" id="WP_033572628.1">
    <property type="nucleotide sequence ID" value="NZ_CP036546.1"/>
</dbReference>
<dbReference type="InterPro" id="IPR036866">
    <property type="entry name" value="RibonucZ/Hydroxyglut_hydro"/>
</dbReference>
<accession>A0AAE6K536</accession>
<dbReference type="PANTHER" id="PTHR46233">
    <property type="entry name" value="HYDROXYACYLGLUTATHIONE HYDROLASE GLOC"/>
    <property type="match status" value="1"/>
</dbReference>
<gene>
    <name evidence="6" type="ORF">EC80_012940</name>
</gene>